<sequence>MAKIFDLTSIRFIKRITIGQQDNTPYSEEDAKKDLDFINKCLNDFPKGHIIACEKNFKIMNMGEHQVVQQYVVYHIAFEKKPLWIQD</sequence>
<protein>
    <submittedName>
        <fullName evidence="1">Uncharacterized protein</fullName>
    </submittedName>
</protein>
<keyword evidence="2" id="KW-1185">Reference proteome</keyword>
<gene>
    <name evidence="1" type="ORF">CQA53_09575</name>
</gene>
<organism evidence="1 2">
    <name type="scientific">Helicobacter didelphidarum</name>
    <dbReference type="NCBI Taxonomy" id="2040648"/>
    <lineage>
        <taxon>Bacteria</taxon>
        <taxon>Pseudomonadati</taxon>
        <taxon>Campylobacterota</taxon>
        <taxon>Epsilonproteobacteria</taxon>
        <taxon>Campylobacterales</taxon>
        <taxon>Helicobacteraceae</taxon>
        <taxon>Helicobacter</taxon>
    </lineage>
</organism>
<dbReference type="AlphaFoldDB" id="A0A3D8IAC9"/>
<accession>A0A3D8IAC9</accession>
<proteinExistence type="predicted"/>
<evidence type="ECO:0000313" key="2">
    <source>
        <dbReference type="Proteomes" id="UP000256379"/>
    </source>
</evidence>
<dbReference type="EMBL" id="NXLQ01000036">
    <property type="protein sequence ID" value="RDU62058.1"/>
    <property type="molecule type" value="Genomic_DNA"/>
</dbReference>
<dbReference type="OrthoDB" id="5518837at2"/>
<dbReference type="RefSeq" id="WP_115543776.1">
    <property type="nucleotide sequence ID" value="NZ_NXLQ01000036.1"/>
</dbReference>
<name>A0A3D8IAC9_9HELI</name>
<reference evidence="1 2" key="1">
    <citation type="submission" date="2018-04" db="EMBL/GenBank/DDBJ databases">
        <title>Novel Campyloabacter and Helicobacter Species and Strains.</title>
        <authorList>
            <person name="Mannion A.J."/>
            <person name="Shen Z."/>
            <person name="Fox J.G."/>
        </authorList>
    </citation>
    <scope>NUCLEOTIDE SEQUENCE [LARGE SCALE GENOMIC DNA]</scope>
    <source>
        <strain evidence="1 2">MIT 17-337</strain>
    </source>
</reference>
<evidence type="ECO:0000313" key="1">
    <source>
        <dbReference type="EMBL" id="RDU62058.1"/>
    </source>
</evidence>
<dbReference type="Proteomes" id="UP000256379">
    <property type="component" value="Unassembled WGS sequence"/>
</dbReference>
<comment type="caution">
    <text evidence="1">The sequence shown here is derived from an EMBL/GenBank/DDBJ whole genome shotgun (WGS) entry which is preliminary data.</text>
</comment>